<proteinExistence type="predicted"/>
<gene>
    <name evidence="2" type="ORF">HX018_07355</name>
</gene>
<evidence type="ECO:0000313" key="3">
    <source>
        <dbReference type="Proteomes" id="UP001170954"/>
    </source>
</evidence>
<comment type="caution">
    <text evidence="2">The sequence shown here is derived from an EMBL/GenBank/DDBJ whole genome shotgun (WGS) entry which is preliminary data.</text>
</comment>
<sequence length="156" mass="17555">MAYLIGEELDSLIREFKIKHISDGNPENVAIAISTAISEVRSRLTSKNDRSLQDGRMKYDTEAIFSAEGNDRHPLILNLTKVVAIWWLIPRNNAGIDYEVIRDRYSAAVEFLKDLAAGEANDPTLPVIEDPIDEEGNPISSAKPFRMGSRKKFNHE</sequence>
<keyword evidence="3" id="KW-1185">Reference proteome</keyword>
<protein>
    <submittedName>
        <fullName evidence="2">DUF1320 family protein</fullName>
    </submittedName>
</protein>
<evidence type="ECO:0000313" key="2">
    <source>
        <dbReference type="EMBL" id="MDM1048050.1"/>
    </source>
</evidence>
<accession>A0ABT7NLN3</accession>
<feature type="region of interest" description="Disordered" evidence="1">
    <location>
        <begin position="123"/>
        <end position="156"/>
    </location>
</feature>
<dbReference type="Proteomes" id="UP001170954">
    <property type="component" value="Unassembled WGS sequence"/>
</dbReference>
<reference evidence="2" key="2">
    <citation type="journal article" date="2022" name="Sci. Total Environ.">
        <title>Prevalence, transmission, and molecular epidemiology of tet(X)-positive bacteria among humans, animals, and environmental niches in China: An epidemiological, and genomic-based study.</title>
        <authorList>
            <person name="Dong N."/>
            <person name="Zeng Y."/>
            <person name="Cai C."/>
            <person name="Sun C."/>
            <person name="Lu J."/>
            <person name="Liu C."/>
            <person name="Zhou H."/>
            <person name="Sun Q."/>
            <person name="Shu L."/>
            <person name="Wang H."/>
            <person name="Wang Y."/>
            <person name="Wang S."/>
            <person name="Wu C."/>
            <person name="Chan E.W."/>
            <person name="Chen G."/>
            <person name="Shen Z."/>
            <person name="Chen S."/>
            <person name="Zhang R."/>
        </authorList>
    </citation>
    <scope>NUCLEOTIDE SEQUENCE</scope>
    <source>
        <strain evidence="2">R1692</strain>
    </source>
</reference>
<reference evidence="2" key="1">
    <citation type="submission" date="2020-06" db="EMBL/GenBank/DDBJ databases">
        <authorList>
            <person name="Dong N."/>
        </authorList>
    </citation>
    <scope>NUCLEOTIDE SEQUENCE</scope>
    <source>
        <strain evidence="2">R1692</strain>
    </source>
</reference>
<organism evidence="2 3">
    <name type="scientific">Sphingobacterium hotanense</name>
    <dbReference type="NCBI Taxonomy" id="649196"/>
    <lineage>
        <taxon>Bacteria</taxon>
        <taxon>Pseudomonadati</taxon>
        <taxon>Bacteroidota</taxon>
        <taxon>Sphingobacteriia</taxon>
        <taxon>Sphingobacteriales</taxon>
        <taxon>Sphingobacteriaceae</taxon>
        <taxon>Sphingobacterium</taxon>
    </lineage>
</organism>
<name>A0ABT7NLN3_9SPHI</name>
<dbReference type="EMBL" id="JACAGK010000016">
    <property type="protein sequence ID" value="MDM1048050.1"/>
    <property type="molecule type" value="Genomic_DNA"/>
</dbReference>
<dbReference type="RefSeq" id="WP_286651010.1">
    <property type="nucleotide sequence ID" value="NZ_JACAGK010000016.1"/>
</dbReference>
<evidence type="ECO:0000256" key="1">
    <source>
        <dbReference type="SAM" id="MobiDB-lite"/>
    </source>
</evidence>